<dbReference type="Proteomes" id="UP000238071">
    <property type="component" value="Unassembled WGS sequence"/>
</dbReference>
<organism evidence="1 2">
    <name type="scientific">Methylobacter tundripaludum</name>
    <dbReference type="NCBI Taxonomy" id="173365"/>
    <lineage>
        <taxon>Bacteria</taxon>
        <taxon>Pseudomonadati</taxon>
        <taxon>Pseudomonadota</taxon>
        <taxon>Gammaproteobacteria</taxon>
        <taxon>Methylococcales</taxon>
        <taxon>Methylococcaceae</taxon>
        <taxon>Methylobacter</taxon>
    </lineage>
</organism>
<reference evidence="1 2" key="1">
    <citation type="submission" date="2018-02" db="EMBL/GenBank/DDBJ databases">
        <title>Subsurface microbial communities from deep shales in Ohio and West Virginia, USA.</title>
        <authorList>
            <person name="Wrighton K."/>
        </authorList>
    </citation>
    <scope>NUCLEOTIDE SEQUENCE [LARGE SCALE GENOMIC DNA]</scope>
    <source>
        <strain evidence="1 2">OWC-G53F</strain>
    </source>
</reference>
<name>A0A2S6GNW6_9GAMM</name>
<evidence type="ECO:0000313" key="1">
    <source>
        <dbReference type="EMBL" id="PPK66928.1"/>
    </source>
</evidence>
<gene>
    <name evidence="1" type="ORF">B0F88_11517</name>
</gene>
<dbReference type="AlphaFoldDB" id="A0A2S6GNW6"/>
<proteinExistence type="predicted"/>
<keyword evidence="2" id="KW-1185">Reference proteome</keyword>
<accession>A0A2S6GNW6</accession>
<evidence type="ECO:0000313" key="2">
    <source>
        <dbReference type="Proteomes" id="UP000238071"/>
    </source>
</evidence>
<comment type="caution">
    <text evidence="1">The sequence shown here is derived from an EMBL/GenBank/DDBJ whole genome shotgun (WGS) entry which is preliminary data.</text>
</comment>
<sequence length="107" mass="12359">MGLLLLREALIKSFDRLRTNGKLLIPFVVSLSNHERNRFVQRFLSKVSVKSIKLDCHIHAQQRSSRIYLKNTNALAHRSSAITLSDIDAQIFFFTRHPAILKMPVCR</sequence>
<protein>
    <submittedName>
        <fullName evidence="1">Uncharacterized protein</fullName>
    </submittedName>
</protein>
<dbReference type="EMBL" id="PTIY01000015">
    <property type="protein sequence ID" value="PPK66928.1"/>
    <property type="molecule type" value="Genomic_DNA"/>
</dbReference>